<sequence>MNRVVHFELSAKDFERAAKFYGDVFGWTFNKFEMPDGNVYWMINTGEEGPGINGGFMPQQEKPETFNTLGVADVHAKVEAVVAAGGEVLFPVATIPTVGYLAYVKDTEGNVFGMMQDDPQAGM</sequence>
<gene>
    <name evidence="2" type="ORF">JJB07_01190</name>
</gene>
<dbReference type="PROSITE" id="PS51819">
    <property type="entry name" value="VOC"/>
    <property type="match status" value="1"/>
</dbReference>
<reference evidence="2 3" key="1">
    <citation type="submission" date="2021-01" db="EMBL/GenBank/DDBJ databases">
        <title>Tumebacillus sp. strain ITR2 16S ribosomal RNA gene Genome sequencing and assembly.</title>
        <authorList>
            <person name="Kang M."/>
        </authorList>
    </citation>
    <scope>NUCLEOTIDE SEQUENCE [LARGE SCALE GENOMIC DNA]</scope>
    <source>
        <strain evidence="2 3">ITR2</strain>
    </source>
</reference>
<accession>A0ABS1J4P2</accession>
<dbReference type="PANTHER" id="PTHR33993:SF2">
    <property type="entry name" value="VOC DOMAIN-CONTAINING PROTEIN"/>
    <property type="match status" value="1"/>
</dbReference>
<feature type="domain" description="VOC" evidence="1">
    <location>
        <begin position="3"/>
        <end position="117"/>
    </location>
</feature>
<comment type="caution">
    <text evidence="2">The sequence shown here is derived from an EMBL/GenBank/DDBJ whole genome shotgun (WGS) entry which is preliminary data.</text>
</comment>
<dbReference type="InterPro" id="IPR029068">
    <property type="entry name" value="Glyas_Bleomycin-R_OHBP_Dase"/>
</dbReference>
<dbReference type="InterPro" id="IPR053863">
    <property type="entry name" value="Glyoxy/Ble-like_N"/>
</dbReference>
<evidence type="ECO:0000313" key="2">
    <source>
        <dbReference type="EMBL" id="MBL0385246.1"/>
    </source>
</evidence>
<name>A0ABS1J4P2_9BACL</name>
<dbReference type="SUPFAM" id="SSF54593">
    <property type="entry name" value="Glyoxalase/Bleomycin resistance protein/Dihydroxybiphenyl dioxygenase"/>
    <property type="match status" value="1"/>
</dbReference>
<protein>
    <submittedName>
        <fullName evidence="2">VOC family protein</fullName>
    </submittedName>
</protein>
<dbReference type="PANTHER" id="PTHR33993">
    <property type="entry name" value="GLYOXALASE-RELATED"/>
    <property type="match status" value="1"/>
</dbReference>
<organism evidence="2 3">
    <name type="scientific">Tumebacillus amylolyticus</name>
    <dbReference type="NCBI Taxonomy" id="2801339"/>
    <lineage>
        <taxon>Bacteria</taxon>
        <taxon>Bacillati</taxon>
        <taxon>Bacillota</taxon>
        <taxon>Bacilli</taxon>
        <taxon>Bacillales</taxon>
        <taxon>Alicyclobacillaceae</taxon>
        <taxon>Tumebacillus</taxon>
    </lineage>
</organism>
<dbReference type="Pfam" id="PF22677">
    <property type="entry name" value="Ble-like_N"/>
    <property type="match status" value="1"/>
</dbReference>
<dbReference type="InterPro" id="IPR037523">
    <property type="entry name" value="VOC_core"/>
</dbReference>
<dbReference type="Proteomes" id="UP000602284">
    <property type="component" value="Unassembled WGS sequence"/>
</dbReference>
<keyword evidence="3" id="KW-1185">Reference proteome</keyword>
<dbReference type="Gene3D" id="3.10.180.10">
    <property type="entry name" value="2,3-Dihydroxybiphenyl 1,2-Dioxygenase, domain 1"/>
    <property type="match status" value="1"/>
</dbReference>
<dbReference type="CDD" id="cd07247">
    <property type="entry name" value="SgaA_N_like"/>
    <property type="match status" value="1"/>
</dbReference>
<dbReference type="EMBL" id="JAEQNB010000001">
    <property type="protein sequence ID" value="MBL0385246.1"/>
    <property type="molecule type" value="Genomic_DNA"/>
</dbReference>
<evidence type="ECO:0000313" key="3">
    <source>
        <dbReference type="Proteomes" id="UP000602284"/>
    </source>
</evidence>
<proteinExistence type="predicted"/>
<evidence type="ECO:0000259" key="1">
    <source>
        <dbReference type="PROSITE" id="PS51819"/>
    </source>
</evidence>
<dbReference type="RefSeq" id="WP_201630424.1">
    <property type="nucleotide sequence ID" value="NZ_JAEQNB010000001.1"/>
</dbReference>
<dbReference type="InterPro" id="IPR052164">
    <property type="entry name" value="Anthracycline_SecMetBiosynth"/>
</dbReference>